<evidence type="ECO:0000256" key="2">
    <source>
        <dbReference type="ARBA" id="ARBA00023052"/>
    </source>
</evidence>
<keyword evidence="2 3" id="KW-0786">Thiamine pyrophosphate</keyword>
<feature type="domain" description="Thiamine pyrophosphate enzyme N-terminal TPP-binding" evidence="6">
    <location>
        <begin position="5"/>
        <end position="114"/>
    </location>
</feature>
<dbReference type="Pfam" id="PF00205">
    <property type="entry name" value="TPP_enzyme_M"/>
    <property type="match status" value="1"/>
</dbReference>
<dbReference type="PANTHER" id="PTHR42981">
    <property type="entry name" value="PYRUVATE DEHYDROGENASE [UBIQUINONE]"/>
    <property type="match status" value="1"/>
</dbReference>
<dbReference type="SUPFAM" id="SSF52467">
    <property type="entry name" value="DHS-like NAD/FAD-binding domain"/>
    <property type="match status" value="1"/>
</dbReference>
<evidence type="ECO:0000256" key="3">
    <source>
        <dbReference type="RuleBase" id="RU362132"/>
    </source>
</evidence>
<dbReference type="InterPro" id="IPR029061">
    <property type="entry name" value="THDP-binding"/>
</dbReference>
<feature type="domain" description="Thiamine pyrophosphate enzyme central" evidence="4">
    <location>
        <begin position="192"/>
        <end position="317"/>
    </location>
</feature>
<dbReference type="PANTHER" id="PTHR42981:SF2">
    <property type="entry name" value="PYRUVATE DEHYDROGENASE [UBIQUINONE]"/>
    <property type="match status" value="1"/>
</dbReference>
<feature type="domain" description="Thiamine pyrophosphate enzyme TPP-binding" evidence="5">
    <location>
        <begin position="381"/>
        <end position="528"/>
    </location>
</feature>
<dbReference type="GO" id="GO:0000287">
    <property type="term" value="F:magnesium ion binding"/>
    <property type="evidence" value="ECO:0007669"/>
    <property type="project" value="InterPro"/>
</dbReference>
<reference evidence="7" key="1">
    <citation type="submission" date="2020-12" db="EMBL/GenBank/DDBJ databases">
        <title>Genome public.</title>
        <authorList>
            <person name="Sun Q."/>
        </authorList>
    </citation>
    <scope>NUCLEOTIDE SEQUENCE</scope>
    <source>
        <strain evidence="7">CCM 8863</strain>
    </source>
</reference>
<comment type="caution">
    <text evidence="7">The sequence shown here is derived from an EMBL/GenBank/DDBJ whole genome shotgun (WGS) entry which is preliminary data.</text>
</comment>
<dbReference type="NCBIfam" id="NF005114">
    <property type="entry name" value="PRK06546.1"/>
    <property type="match status" value="1"/>
</dbReference>
<evidence type="ECO:0000259" key="5">
    <source>
        <dbReference type="Pfam" id="PF02775"/>
    </source>
</evidence>
<dbReference type="InterPro" id="IPR011766">
    <property type="entry name" value="TPP_enzyme_TPP-bd"/>
</dbReference>
<dbReference type="InterPro" id="IPR047211">
    <property type="entry name" value="POXB-like"/>
</dbReference>
<name>A0A934I6X8_9CORY</name>
<dbReference type="CDD" id="cd02014">
    <property type="entry name" value="TPP_POX"/>
    <property type="match status" value="1"/>
</dbReference>
<dbReference type="EMBL" id="JAEIOS010000015">
    <property type="protein sequence ID" value="MBI8990374.1"/>
    <property type="molecule type" value="Genomic_DNA"/>
</dbReference>
<sequence>MSQSFAEQIVASLERQGVTRIFGLVGDSLNPIVDAVRRSSIEWIHVRNEEVGAFAAGAHSLVTGELAVCAASCGPGNTHLIQGLYDSHRNGAKVLAIASHIPSLQIGSDFFQETHPTQIFGECSGYCELINSPSQGARVLHNAIQSTMAGRGVSVIVVPGDITTEDAVPAPELNSVISAHRPIVFPHPEQAAKLVQAINDARSVTLFCGVGCAGAREQVFALAEKIKAPVGHALGGKMLIQHDNPYDVGMSGLLGYGACFDACDEADLLILLGTDFPYNDFLPSGNVAQVDINGAHIGRRTEVKYPVVGDVKATIENILPSIEEKADRSFLDKMLKEHAKKIEHVVEAYTSNIEHHTPIHPEYAADIIDELAAEDAIFTVDTGMCNVWAARYINNPTGNRTMLGSFRHGTMANALPQAIGAQAAAPERQVISMSGDGGLAMLMGELLTVKLHQLPVKTIVFNNSSLGMVKLEMLVEGIPEFATDHEEVNFAAIAEACGIRSVRITDPAKLRSELGAALSLDEPVLIDIVTDPNALSIPPDITLEQVMGFSKAAARTVLDGGVGRMYDLAMSNLRNIPRP</sequence>
<evidence type="ECO:0000313" key="8">
    <source>
        <dbReference type="Proteomes" id="UP000645966"/>
    </source>
</evidence>
<dbReference type="CDD" id="cd07039">
    <property type="entry name" value="TPP_PYR_POX"/>
    <property type="match status" value="1"/>
</dbReference>
<dbReference type="PROSITE" id="PS00187">
    <property type="entry name" value="TPP_ENZYMES"/>
    <property type="match status" value="1"/>
</dbReference>
<dbReference type="InterPro" id="IPR012001">
    <property type="entry name" value="Thiamin_PyroP_enz_TPP-bd_dom"/>
</dbReference>
<proteinExistence type="inferred from homology"/>
<dbReference type="Proteomes" id="UP000645966">
    <property type="component" value="Unassembled WGS sequence"/>
</dbReference>
<evidence type="ECO:0000313" key="7">
    <source>
        <dbReference type="EMBL" id="MBI8990374.1"/>
    </source>
</evidence>
<dbReference type="InterPro" id="IPR047212">
    <property type="entry name" value="TPP_POXB-like"/>
</dbReference>
<dbReference type="Pfam" id="PF02775">
    <property type="entry name" value="TPP_enzyme_C"/>
    <property type="match status" value="1"/>
</dbReference>
<dbReference type="RefSeq" id="WP_198739372.1">
    <property type="nucleotide sequence ID" value="NZ_JAEIOS010000015.1"/>
</dbReference>
<dbReference type="Gene3D" id="3.40.50.1220">
    <property type="entry name" value="TPP-binding domain"/>
    <property type="match status" value="1"/>
</dbReference>
<accession>A0A934I6X8</accession>
<dbReference type="SUPFAM" id="SSF52518">
    <property type="entry name" value="Thiamin diphosphate-binding fold (THDP-binding)"/>
    <property type="match status" value="2"/>
</dbReference>
<dbReference type="InterPro" id="IPR047210">
    <property type="entry name" value="TPP_PYR_POXB-like"/>
</dbReference>
<keyword evidence="8" id="KW-1185">Reference proteome</keyword>
<gene>
    <name evidence="7" type="ORF">JDV75_11480</name>
</gene>
<keyword evidence="7" id="KW-0670">Pyruvate</keyword>
<dbReference type="GO" id="GO:0030976">
    <property type="term" value="F:thiamine pyrophosphate binding"/>
    <property type="evidence" value="ECO:0007669"/>
    <property type="project" value="InterPro"/>
</dbReference>
<evidence type="ECO:0000259" key="4">
    <source>
        <dbReference type="Pfam" id="PF00205"/>
    </source>
</evidence>
<dbReference type="AlphaFoldDB" id="A0A934I6X8"/>
<comment type="similarity">
    <text evidence="1 3">Belongs to the TPP enzyme family.</text>
</comment>
<dbReference type="Gene3D" id="3.40.50.970">
    <property type="match status" value="2"/>
</dbReference>
<dbReference type="Pfam" id="PF02776">
    <property type="entry name" value="TPP_enzyme_N"/>
    <property type="match status" value="1"/>
</dbReference>
<organism evidence="7 8">
    <name type="scientific">Corynebacterium meridianum</name>
    <dbReference type="NCBI Taxonomy" id="2765363"/>
    <lineage>
        <taxon>Bacteria</taxon>
        <taxon>Bacillati</taxon>
        <taxon>Actinomycetota</taxon>
        <taxon>Actinomycetes</taxon>
        <taxon>Mycobacteriales</taxon>
        <taxon>Corynebacteriaceae</taxon>
        <taxon>Corynebacterium</taxon>
    </lineage>
</organism>
<dbReference type="GO" id="GO:0003824">
    <property type="term" value="F:catalytic activity"/>
    <property type="evidence" value="ECO:0007669"/>
    <property type="project" value="InterPro"/>
</dbReference>
<evidence type="ECO:0000256" key="1">
    <source>
        <dbReference type="ARBA" id="ARBA00007812"/>
    </source>
</evidence>
<dbReference type="InterPro" id="IPR000399">
    <property type="entry name" value="TPP-bd_CS"/>
</dbReference>
<dbReference type="InterPro" id="IPR012000">
    <property type="entry name" value="Thiamin_PyroP_enz_cen_dom"/>
</dbReference>
<protein>
    <submittedName>
        <fullName evidence="7">Pyruvate dehydrogenase</fullName>
    </submittedName>
</protein>
<dbReference type="InterPro" id="IPR029035">
    <property type="entry name" value="DHS-like_NAD/FAD-binding_dom"/>
</dbReference>
<evidence type="ECO:0000259" key="6">
    <source>
        <dbReference type="Pfam" id="PF02776"/>
    </source>
</evidence>